<keyword evidence="1" id="KW-0812">Transmembrane</keyword>
<reference evidence="2" key="1">
    <citation type="submission" date="2020-10" db="EMBL/GenBank/DDBJ databases">
        <authorList>
            <person name="Gilroy R."/>
        </authorList>
    </citation>
    <scope>NUCLEOTIDE SEQUENCE</scope>
    <source>
        <strain evidence="2">ChiGjej1B1-19959</strain>
    </source>
</reference>
<feature type="transmembrane region" description="Helical" evidence="1">
    <location>
        <begin position="49"/>
        <end position="70"/>
    </location>
</feature>
<evidence type="ECO:0000313" key="2">
    <source>
        <dbReference type="EMBL" id="HIU35629.1"/>
    </source>
</evidence>
<sequence>MKQRTYESSVHFYGILWDIAALAVFLMLPVCICLHLGVWPEAKYVFEGLLPVALLFYPTSVIEVFTYTPLLGAGGTYLSFVTGNITNLKLPCGLNAMENAGVRANSEEGEVISTIAIATSSIVTTLIIAVGVVAFSPLLPYLTDDSSPFAPAFDQVVPALFGALGISYFMKHWKLAFVPIAAIVILLLFNGTVSTGVLIPVGVVVSMLSAHLMYKKGWVGK</sequence>
<feature type="transmembrane region" description="Helical" evidence="1">
    <location>
        <begin position="111"/>
        <end position="136"/>
    </location>
</feature>
<keyword evidence="1" id="KW-1133">Transmembrane helix</keyword>
<accession>A0A9D1IGJ0</accession>
<reference evidence="2" key="2">
    <citation type="journal article" date="2021" name="PeerJ">
        <title>Extensive microbial diversity within the chicken gut microbiome revealed by metagenomics and culture.</title>
        <authorList>
            <person name="Gilroy R."/>
            <person name="Ravi A."/>
            <person name="Getino M."/>
            <person name="Pursley I."/>
            <person name="Horton D.L."/>
            <person name="Alikhan N.F."/>
            <person name="Baker D."/>
            <person name="Gharbi K."/>
            <person name="Hall N."/>
            <person name="Watson M."/>
            <person name="Adriaenssens E.M."/>
            <person name="Foster-Nyarko E."/>
            <person name="Jarju S."/>
            <person name="Secka A."/>
            <person name="Antonio M."/>
            <person name="Oren A."/>
            <person name="Chaudhuri R.R."/>
            <person name="La Ragione R."/>
            <person name="Hildebrand F."/>
            <person name="Pallen M.J."/>
        </authorList>
    </citation>
    <scope>NUCLEOTIDE SEQUENCE</scope>
    <source>
        <strain evidence="2">ChiGjej1B1-19959</strain>
    </source>
</reference>
<organism evidence="2 3">
    <name type="scientific">Candidatus Fimenecus excrementigallinarum</name>
    <dbReference type="NCBI Taxonomy" id="2840816"/>
    <lineage>
        <taxon>Bacteria</taxon>
        <taxon>Bacillati</taxon>
        <taxon>Bacillota</taxon>
        <taxon>Clostridia</taxon>
        <taxon>Candidatus Fimenecus</taxon>
    </lineage>
</organism>
<dbReference type="AlphaFoldDB" id="A0A9D1IGJ0"/>
<comment type="caution">
    <text evidence="2">The sequence shown here is derived from an EMBL/GenBank/DDBJ whole genome shotgun (WGS) entry which is preliminary data.</text>
</comment>
<dbReference type="EMBL" id="DVMW01000024">
    <property type="protein sequence ID" value="HIU35629.1"/>
    <property type="molecule type" value="Genomic_DNA"/>
</dbReference>
<protein>
    <recommendedName>
        <fullName evidence="4">Transporter</fullName>
    </recommendedName>
</protein>
<evidence type="ECO:0000256" key="1">
    <source>
        <dbReference type="SAM" id="Phobius"/>
    </source>
</evidence>
<evidence type="ECO:0008006" key="4">
    <source>
        <dbReference type="Google" id="ProtNLM"/>
    </source>
</evidence>
<proteinExistence type="predicted"/>
<feature type="transmembrane region" description="Helical" evidence="1">
    <location>
        <begin position="12"/>
        <end position="37"/>
    </location>
</feature>
<name>A0A9D1IGJ0_9FIRM</name>
<dbReference type="Proteomes" id="UP000824071">
    <property type="component" value="Unassembled WGS sequence"/>
</dbReference>
<feature type="transmembrane region" description="Helical" evidence="1">
    <location>
        <begin position="148"/>
        <end position="168"/>
    </location>
</feature>
<keyword evidence="1" id="KW-0472">Membrane</keyword>
<gene>
    <name evidence="2" type="ORF">IAC53_03360</name>
</gene>
<evidence type="ECO:0000313" key="3">
    <source>
        <dbReference type="Proteomes" id="UP000824071"/>
    </source>
</evidence>